<dbReference type="GO" id="GO:0071766">
    <property type="term" value="P:Actinobacterium-type cell wall biogenesis"/>
    <property type="evidence" value="ECO:0007669"/>
    <property type="project" value="InterPro"/>
</dbReference>
<evidence type="ECO:0000259" key="14">
    <source>
        <dbReference type="Pfam" id="PF14896"/>
    </source>
</evidence>
<feature type="region of interest" description="Disordered" evidence="11">
    <location>
        <begin position="41"/>
        <end position="80"/>
    </location>
</feature>
<proteinExistence type="inferred from homology"/>
<dbReference type="GO" id="GO:0052636">
    <property type="term" value="F:arabinosyltransferase activity"/>
    <property type="evidence" value="ECO:0007669"/>
    <property type="project" value="InterPro"/>
</dbReference>
<feature type="transmembrane region" description="Helical" evidence="12">
    <location>
        <begin position="304"/>
        <end position="326"/>
    </location>
</feature>
<sequence length="1161" mass="125065">MAEDTDRGVEDSPQPSGSGSTTTTPLRLLRRKLSTVRLVPRADRGALDAGTERLPPESDAPDVDARDAFTPDDERPDRWGPEDWGLDGLLVARVIAVASAVVAVVCGLLLPFAPVVQNSPEIRWPLDVNRPESTMLMLTAYQPESFSVRFSCRTAREAGATADGYVLTTMDPRAGGFDDKALAVRVRSDTLTVRSGGQDIVAEPLPPGDCSYQVRGDAAAVQVDRDGRDLGRLVPRFGEADPDEVKNTPPNSLPDPKPISALPDVDVLSTSLTTLPGAGPQDLSVSITADDRYASTPTPFKHGLITAAIVAVVLGGLASTASILLARRKRRRSGPEALRPTPWWARVDRILLARLSTWRPRLVDAVVVVALWSWLYLAPLTDDDGYYSAMAANVPHNGYVANYYQLYNQGFTPFSWPYYLLSWWQQQAGFSPVALRVPSVVLGLLTWIAIRVFVARCPGLTHPWKEHRWLATASRVTLCVAFLTWWLAYDVGTRPEPYTAVFAAGALALVAEGVERRRLDLLGIAVGVGSIGLMTAPTGFICLAPLLAATPTVWRLIRERSAHWWEIPPRFLVVIAPGALGAVFGFADGTFGDFARSQAIFAPIQRAQTWYLEFQRYASLLDETSRFGTYTKRITVLLCLLALVWFLMTAVVARVRELPVPGRLMLAGWSTILAFVLLLPTPSKPSHHFGAIVGVGAPFLALLLVAAPGLVRDSVRAGKGRVPVAAILSAAAAAIAVIALSGHGRNRWGFMWGLGQPSWLDYPSVKGFYFDQPQYWAVLLVVLTLLVALVTSFRGKGWRPWSVLVAIPMLCVLAMAASTTRTIADFALAADRTATTYSPAGDAWRDPSATRCGAEQAIDVLTPQRYPLAPLVPVPPPGAFGVGPDGGSDGELGGQAFPRDAYLPTSPPPADLGRDLPVWGSFEAPSPGRSPDARTGSFTTGWYRLPPGPPNAVAITSEVSGRIGEGNTLAVEFGRPGPGGVASLGVRTVQETSDDTAWRPVDITKSQSAPADATLVRLAATDGATDVGGWLAFSAPLFQRWAPMTSALPRAGVYTVAWENAFLFPCITQPIQQDGVTQPMDGFLGYGETRGSALADFVAKTDSGGIVGNAYREADVTELRTRFRDFPDVDDDVLLMLFEQPYPTGRYTLEPGSRVVSGLSQ</sequence>
<accession>A0A7Y9J7G8</accession>
<feature type="transmembrane region" description="Helical" evidence="12">
    <location>
        <begin position="634"/>
        <end position="652"/>
    </location>
</feature>
<evidence type="ECO:0000256" key="4">
    <source>
        <dbReference type="ARBA" id="ARBA00022475"/>
    </source>
</evidence>
<evidence type="ECO:0000256" key="8">
    <source>
        <dbReference type="ARBA" id="ARBA00022989"/>
    </source>
</evidence>
<dbReference type="EC" id="2.4.2.-" evidence="16"/>
<dbReference type="Gene3D" id="2.60.120.940">
    <property type="entry name" value="EmbC, C-terminal domain, subdomain 2"/>
    <property type="match status" value="1"/>
</dbReference>
<comment type="similarity">
    <text evidence="3">Belongs to the emb family.</text>
</comment>
<evidence type="ECO:0000256" key="7">
    <source>
        <dbReference type="ARBA" id="ARBA00022692"/>
    </source>
</evidence>
<feature type="compositionally biased region" description="Basic and acidic residues" evidence="11">
    <location>
        <begin position="63"/>
        <end position="80"/>
    </location>
</feature>
<dbReference type="RefSeq" id="WP_179795932.1">
    <property type="nucleotide sequence ID" value="NZ_BAABHP010000029.1"/>
</dbReference>
<feature type="region of interest" description="Disordered" evidence="11">
    <location>
        <begin position="234"/>
        <end position="259"/>
    </location>
</feature>
<evidence type="ECO:0000256" key="9">
    <source>
        <dbReference type="ARBA" id="ARBA00023136"/>
    </source>
</evidence>
<keyword evidence="9 12" id="KW-0472">Membrane</keyword>
<feature type="domain" description="Arabinosyltransferas concanavalin like" evidence="15">
    <location>
        <begin position="117"/>
        <end position="235"/>
    </location>
</feature>
<evidence type="ECO:0000256" key="6">
    <source>
        <dbReference type="ARBA" id="ARBA00022679"/>
    </source>
</evidence>
<keyword evidence="4" id="KW-1003">Cell membrane</keyword>
<keyword evidence="8 12" id="KW-1133">Transmembrane helix</keyword>
<dbReference type="InterPro" id="IPR040920">
    <property type="entry name" value="Arabino_trans_N"/>
</dbReference>
<evidence type="ECO:0000313" key="16">
    <source>
        <dbReference type="EMBL" id="NYD38497.1"/>
    </source>
</evidence>
<dbReference type="GO" id="GO:0005886">
    <property type="term" value="C:plasma membrane"/>
    <property type="evidence" value="ECO:0007669"/>
    <property type="project" value="UniProtKB-SubCell"/>
</dbReference>
<feature type="transmembrane region" description="Helical" evidence="12">
    <location>
        <begin position="90"/>
        <end position="113"/>
    </location>
</feature>
<feature type="transmembrane region" description="Helical" evidence="12">
    <location>
        <begin position="800"/>
        <end position="818"/>
    </location>
</feature>
<dbReference type="Pfam" id="PF04602">
    <property type="entry name" value="Arabinose_trans"/>
    <property type="match status" value="1"/>
</dbReference>
<evidence type="ECO:0000259" key="13">
    <source>
        <dbReference type="Pfam" id="PF04602"/>
    </source>
</evidence>
<feature type="domain" description="Arabinosyltransferase C-terminal" evidence="14">
    <location>
        <begin position="916"/>
        <end position="1111"/>
    </location>
</feature>
<dbReference type="InterPro" id="IPR042486">
    <property type="entry name" value="Arabino_trans_C_2"/>
</dbReference>
<feature type="compositionally biased region" description="Low complexity" evidence="11">
    <location>
        <begin position="12"/>
        <end position="27"/>
    </location>
</feature>
<keyword evidence="7 12" id="KW-0812">Transmembrane</keyword>
<comment type="function">
    <text evidence="1">Arabinosyl transferase responsible for the polymerization of arabinose into the arabinan of arabinogalactan.</text>
</comment>
<feature type="transmembrane region" description="Helical" evidence="12">
    <location>
        <begin position="722"/>
        <end position="742"/>
    </location>
</feature>
<feature type="transmembrane region" description="Helical" evidence="12">
    <location>
        <begin position="664"/>
        <end position="683"/>
    </location>
</feature>
<protein>
    <submittedName>
        <fullName evidence="16">Arabinosyltransferase C</fullName>
        <ecNumber evidence="16">2.4.2.-</ecNumber>
    </submittedName>
</protein>
<feature type="transmembrane region" description="Helical" evidence="12">
    <location>
        <begin position="362"/>
        <end position="380"/>
    </location>
</feature>
<feature type="transmembrane region" description="Helical" evidence="12">
    <location>
        <begin position="469"/>
        <end position="488"/>
    </location>
</feature>
<evidence type="ECO:0000256" key="2">
    <source>
        <dbReference type="ARBA" id="ARBA00004651"/>
    </source>
</evidence>
<feature type="transmembrane region" description="Helical" evidence="12">
    <location>
        <begin position="689"/>
        <end position="710"/>
    </location>
</feature>
<evidence type="ECO:0000256" key="5">
    <source>
        <dbReference type="ARBA" id="ARBA00022676"/>
    </source>
</evidence>
<dbReference type="Proteomes" id="UP000535890">
    <property type="component" value="Unassembled WGS sequence"/>
</dbReference>
<gene>
    <name evidence="16" type="ORF">BJ983_004599</name>
</gene>
<feature type="region of interest" description="Disordered" evidence="11">
    <location>
        <begin position="906"/>
        <end position="937"/>
    </location>
</feature>
<feature type="transmembrane region" description="Helical" evidence="12">
    <location>
        <begin position="433"/>
        <end position="457"/>
    </location>
</feature>
<dbReference type="AlphaFoldDB" id="A0A7Y9J7G8"/>
<evidence type="ECO:0000256" key="11">
    <source>
        <dbReference type="SAM" id="MobiDB-lite"/>
    </source>
</evidence>
<evidence type="ECO:0000256" key="12">
    <source>
        <dbReference type="SAM" id="Phobius"/>
    </source>
</evidence>
<comment type="caution">
    <text evidence="16">The sequence shown here is derived from an EMBL/GenBank/DDBJ whole genome shotgun (WGS) entry which is preliminary data.</text>
</comment>
<feature type="transmembrane region" description="Helical" evidence="12">
    <location>
        <begin position="521"/>
        <end position="548"/>
    </location>
</feature>
<keyword evidence="17" id="KW-1185">Reference proteome</keyword>
<keyword evidence="5 16" id="KW-0328">Glycosyltransferase</keyword>
<dbReference type="InterPro" id="IPR032731">
    <property type="entry name" value="Arabino_trans_C"/>
</dbReference>
<reference evidence="16 17" key="1">
    <citation type="submission" date="2020-07" db="EMBL/GenBank/DDBJ databases">
        <title>Sequencing the genomes of 1000 actinobacteria strains.</title>
        <authorList>
            <person name="Klenk H.-P."/>
        </authorList>
    </citation>
    <scope>NUCLEOTIDE SEQUENCE [LARGE SCALE GENOMIC DNA]</scope>
    <source>
        <strain evidence="16 17">DSM 45772</strain>
    </source>
</reference>
<keyword evidence="10" id="KW-0961">Cell wall biogenesis/degradation</keyword>
<name>A0A7Y9J7G8_9PSEU</name>
<comment type="subcellular location">
    <subcellularLocation>
        <location evidence="2">Cell membrane</location>
        <topology evidence="2">Multi-pass membrane protein</topology>
    </subcellularLocation>
</comment>
<dbReference type="Gene3D" id="2.60.120.610">
    <property type="entry name" value="arabinofuranosyltransferase like domain"/>
    <property type="match status" value="1"/>
</dbReference>
<feature type="transmembrane region" description="Helical" evidence="12">
    <location>
        <begin position="569"/>
        <end position="587"/>
    </location>
</feature>
<evidence type="ECO:0000256" key="3">
    <source>
        <dbReference type="ARBA" id="ARBA00008195"/>
    </source>
</evidence>
<feature type="region of interest" description="Disordered" evidence="11">
    <location>
        <begin position="1"/>
        <end position="27"/>
    </location>
</feature>
<dbReference type="GO" id="GO:0071555">
    <property type="term" value="P:cell wall organization"/>
    <property type="evidence" value="ECO:0007669"/>
    <property type="project" value="UniProtKB-KW"/>
</dbReference>
<evidence type="ECO:0000259" key="15">
    <source>
        <dbReference type="Pfam" id="PF17689"/>
    </source>
</evidence>
<dbReference type="InterPro" id="IPR027451">
    <property type="entry name" value="EmbABC_dom1"/>
</dbReference>
<evidence type="ECO:0000256" key="1">
    <source>
        <dbReference type="ARBA" id="ARBA00003001"/>
    </source>
</evidence>
<dbReference type="Pfam" id="PF14896">
    <property type="entry name" value="Arabino_trans_C"/>
    <property type="match status" value="1"/>
</dbReference>
<evidence type="ECO:0000256" key="10">
    <source>
        <dbReference type="ARBA" id="ARBA00023316"/>
    </source>
</evidence>
<feature type="domain" description="Arabinofuranosyltransferase central" evidence="13">
    <location>
        <begin position="297"/>
        <end position="793"/>
    </location>
</feature>
<dbReference type="Pfam" id="PF17689">
    <property type="entry name" value="Arabino_trans_N"/>
    <property type="match status" value="1"/>
</dbReference>
<feature type="transmembrane region" description="Helical" evidence="12">
    <location>
        <begin position="775"/>
        <end position="793"/>
    </location>
</feature>
<dbReference type="EMBL" id="JACCBN010000001">
    <property type="protein sequence ID" value="NYD38497.1"/>
    <property type="molecule type" value="Genomic_DNA"/>
</dbReference>
<feature type="compositionally biased region" description="Basic and acidic residues" evidence="11">
    <location>
        <begin position="1"/>
        <end position="10"/>
    </location>
</feature>
<feature type="compositionally biased region" description="Basic and acidic residues" evidence="11">
    <location>
        <begin position="41"/>
        <end position="56"/>
    </location>
</feature>
<organism evidence="16 17">
    <name type="scientific">Actinomycetospora corticicola</name>
    <dbReference type="NCBI Taxonomy" id="663602"/>
    <lineage>
        <taxon>Bacteria</taxon>
        <taxon>Bacillati</taxon>
        <taxon>Actinomycetota</taxon>
        <taxon>Actinomycetes</taxon>
        <taxon>Pseudonocardiales</taxon>
        <taxon>Pseudonocardiaceae</taxon>
        <taxon>Actinomycetospora</taxon>
    </lineage>
</organism>
<keyword evidence="6 16" id="KW-0808">Transferase</keyword>
<evidence type="ECO:0000313" key="17">
    <source>
        <dbReference type="Proteomes" id="UP000535890"/>
    </source>
</evidence>
<dbReference type="InterPro" id="IPR007680">
    <property type="entry name" value="Arabino_trans_central"/>
</dbReference>